<dbReference type="GO" id="GO:0030655">
    <property type="term" value="P:beta-lactam antibiotic catabolic process"/>
    <property type="evidence" value="ECO:0007669"/>
    <property type="project" value="InterPro"/>
</dbReference>
<dbReference type="Proteomes" id="UP000475928">
    <property type="component" value="Unassembled WGS sequence"/>
</dbReference>
<protein>
    <recommendedName>
        <fullName evidence="5">Serine hydrolase</fullName>
    </recommendedName>
</protein>
<evidence type="ECO:0000259" key="2">
    <source>
        <dbReference type="Pfam" id="PF18885"/>
    </source>
</evidence>
<evidence type="ECO:0000313" key="3">
    <source>
        <dbReference type="EMBL" id="GFH40390.1"/>
    </source>
</evidence>
<dbReference type="RefSeq" id="WP_172355890.1">
    <property type="nucleotide sequence ID" value="NZ_BLLH01000003.1"/>
</dbReference>
<dbReference type="InterPro" id="IPR000871">
    <property type="entry name" value="Beta-lactam_class-A"/>
</dbReference>
<dbReference type="EMBL" id="BLLH01000003">
    <property type="protein sequence ID" value="GFH40390.1"/>
    <property type="molecule type" value="Genomic_DNA"/>
</dbReference>
<dbReference type="AlphaFoldDB" id="A0A6A0B4V5"/>
<dbReference type="InterPro" id="IPR012338">
    <property type="entry name" value="Beta-lactam/transpept-like"/>
</dbReference>
<organism evidence="3 4">
    <name type="scientific">Pseudolactococcus insecticola</name>
    <dbReference type="NCBI Taxonomy" id="2709158"/>
    <lineage>
        <taxon>Bacteria</taxon>
        <taxon>Bacillati</taxon>
        <taxon>Bacillota</taxon>
        <taxon>Bacilli</taxon>
        <taxon>Lactobacillales</taxon>
        <taxon>Streptococcaceae</taxon>
        <taxon>Pseudolactococcus</taxon>
    </lineage>
</organism>
<gene>
    <name evidence="3" type="ORF">Hs20B_07880</name>
</gene>
<feature type="domain" description="Beta-lactamase class A catalytic" evidence="1">
    <location>
        <begin position="286"/>
        <end position="405"/>
    </location>
</feature>
<evidence type="ECO:0008006" key="5">
    <source>
        <dbReference type="Google" id="ProtNLM"/>
    </source>
</evidence>
<dbReference type="InterPro" id="IPR043708">
    <property type="entry name" value="DUF5648"/>
</dbReference>
<dbReference type="PANTHER" id="PTHR35333">
    <property type="entry name" value="BETA-LACTAMASE"/>
    <property type="match status" value="1"/>
</dbReference>
<dbReference type="Pfam" id="PF13354">
    <property type="entry name" value="Beta-lactamase2"/>
    <property type="match status" value="1"/>
</dbReference>
<dbReference type="PANTHER" id="PTHR35333:SF3">
    <property type="entry name" value="BETA-LACTAMASE-TYPE TRANSPEPTIDASE FOLD CONTAINING PROTEIN"/>
    <property type="match status" value="1"/>
</dbReference>
<comment type="caution">
    <text evidence="3">The sequence shown here is derived from an EMBL/GenBank/DDBJ whole genome shotgun (WGS) entry which is preliminary data.</text>
</comment>
<keyword evidence="4" id="KW-1185">Reference proteome</keyword>
<feature type="domain" description="DUF5648" evidence="2">
    <location>
        <begin position="46"/>
        <end position="178"/>
    </location>
</feature>
<sequence>MKSKSTSSKLLLLVAAVFSALLILGITTITTVVADEPSPAVKTVLVYRLYNPNSGEHFYTTSSAERNSLVYNSKWEYEGIGWVAPENSSVPVYRLYNKNAGDHFYTLDANEKNSLVKKGWRYEGINFYSYTDNKNVPLLRAYNPNAKKAGSHNYTTNQAEQNNLIKVGWKNENVGWYAYGAGYQDNSDKGLVDQSNKNKADWEQQKKLSDELAKIKAAFNSSSNVWGAGYYDLTTGASVFKNQNLIDTSASTYKLFIALYVFHLFDTGQASWNSSYSGGSWRSGFYDMIHNSGNTFSEWIINHYGQSAIGSYLRSKGYAGLWTQPVRSTTSANDLVNILRYYYANRNNGNVKYLLGLMQGQIYRSGIPAATGKLVSDKVGFLWDIRNDAGIVFDGEHPYILVILTRNQSNFSQINTTAKMVQKAF</sequence>
<proteinExistence type="predicted"/>
<dbReference type="SUPFAM" id="SSF56601">
    <property type="entry name" value="beta-lactamase/transpeptidase-like"/>
    <property type="match status" value="1"/>
</dbReference>
<reference evidence="3 4" key="1">
    <citation type="submission" date="2020-02" db="EMBL/GenBank/DDBJ databases">
        <title>Draft genome sequence of Lactococcus sp. Hs20B0-1.</title>
        <authorList>
            <person name="Noda S."/>
            <person name="Yuki M."/>
            <person name="Ohkuma M."/>
        </authorList>
    </citation>
    <scope>NUCLEOTIDE SEQUENCE [LARGE SCALE GENOMIC DNA]</scope>
    <source>
        <strain evidence="3 4">Hs20B0-1</strain>
    </source>
</reference>
<dbReference type="Pfam" id="PF18885">
    <property type="entry name" value="DUF5648"/>
    <property type="match status" value="1"/>
</dbReference>
<evidence type="ECO:0000259" key="1">
    <source>
        <dbReference type="Pfam" id="PF13354"/>
    </source>
</evidence>
<evidence type="ECO:0000313" key="4">
    <source>
        <dbReference type="Proteomes" id="UP000475928"/>
    </source>
</evidence>
<dbReference type="InterPro" id="IPR045155">
    <property type="entry name" value="Beta-lactam_cat"/>
</dbReference>
<dbReference type="GO" id="GO:0046677">
    <property type="term" value="P:response to antibiotic"/>
    <property type="evidence" value="ECO:0007669"/>
    <property type="project" value="InterPro"/>
</dbReference>
<dbReference type="GO" id="GO:0008800">
    <property type="term" value="F:beta-lactamase activity"/>
    <property type="evidence" value="ECO:0007669"/>
    <property type="project" value="InterPro"/>
</dbReference>
<name>A0A6A0B4V5_9LACT</name>
<dbReference type="Gene3D" id="3.40.710.10">
    <property type="entry name" value="DD-peptidase/beta-lactamase superfamily"/>
    <property type="match status" value="1"/>
</dbReference>
<accession>A0A6A0B4V5</accession>